<dbReference type="GO" id="GO:0004781">
    <property type="term" value="F:sulfate adenylyltransferase (ATP) activity"/>
    <property type="evidence" value="ECO:0007669"/>
    <property type="project" value="UniProtKB-EC"/>
</dbReference>
<dbReference type="GO" id="GO:0005525">
    <property type="term" value="F:GTP binding"/>
    <property type="evidence" value="ECO:0007669"/>
    <property type="project" value="UniProtKB-KW"/>
</dbReference>
<dbReference type="NCBIfam" id="TIGR00231">
    <property type="entry name" value="small_GTP"/>
    <property type="match status" value="1"/>
</dbReference>
<dbReference type="SUPFAM" id="SSF50465">
    <property type="entry name" value="EF-Tu/eEF-1alpha/eIF2-gamma C-terminal domain"/>
    <property type="match status" value="1"/>
</dbReference>
<keyword evidence="3" id="KW-0548">Nucleotidyltransferase</keyword>
<dbReference type="InterPro" id="IPR009000">
    <property type="entry name" value="Transl_B-barrel_sf"/>
</dbReference>
<dbReference type="InterPro" id="IPR011779">
    <property type="entry name" value="SO4_adenylTrfase_lsu"/>
</dbReference>
<dbReference type="SUPFAM" id="SSF50447">
    <property type="entry name" value="Translation proteins"/>
    <property type="match status" value="1"/>
</dbReference>
<dbReference type="Gene3D" id="2.40.30.10">
    <property type="entry name" value="Translation factors"/>
    <property type="match status" value="2"/>
</dbReference>
<gene>
    <name evidence="9" type="ORF">L323_06105</name>
</gene>
<evidence type="ECO:0000256" key="1">
    <source>
        <dbReference type="ARBA" id="ARBA00012391"/>
    </source>
</evidence>
<evidence type="ECO:0000256" key="3">
    <source>
        <dbReference type="ARBA" id="ARBA00022695"/>
    </source>
</evidence>
<dbReference type="InterPro" id="IPR000795">
    <property type="entry name" value="T_Tr_GTP-bd_dom"/>
</dbReference>
<keyword evidence="9" id="KW-0418">Kinase</keyword>
<dbReference type="CDD" id="cd04166">
    <property type="entry name" value="CysN_ATPS"/>
    <property type="match status" value="1"/>
</dbReference>
<evidence type="ECO:0000256" key="2">
    <source>
        <dbReference type="ARBA" id="ARBA00022679"/>
    </source>
</evidence>
<dbReference type="InterPro" id="IPR031157">
    <property type="entry name" value="G_TR_CS"/>
</dbReference>
<accession>U4R4J4</accession>
<dbReference type="Gene3D" id="3.40.50.300">
    <property type="entry name" value="P-loop containing nucleotide triphosphate hydrolases"/>
    <property type="match status" value="2"/>
</dbReference>
<dbReference type="PROSITE" id="PS00301">
    <property type="entry name" value="G_TR_1"/>
    <property type="match status" value="1"/>
</dbReference>
<organism evidence="9 10">
    <name type="scientific">Ruminiclostridium papyrosolvens C7</name>
    <dbReference type="NCBI Taxonomy" id="1330534"/>
    <lineage>
        <taxon>Bacteria</taxon>
        <taxon>Bacillati</taxon>
        <taxon>Bacillota</taxon>
        <taxon>Clostridia</taxon>
        <taxon>Eubacteriales</taxon>
        <taxon>Oscillospiraceae</taxon>
        <taxon>Ruminiclostridium</taxon>
    </lineage>
</organism>
<dbReference type="Pfam" id="PF00009">
    <property type="entry name" value="GTP_EFTU"/>
    <property type="match status" value="1"/>
</dbReference>
<dbReference type="GO" id="GO:0016301">
    <property type="term" value="F:kinase activity"/>
    <property type="evidence" value="ECO:0007669"/>
    <property type="project" value="UniProtKB-KW"/>
</dbReference>
<keyword evidence="2" id="KW-0808">Transferase</keyword>
<reference evidence="9 10" key="1">
    <citation type="journal article" date="2013" name="Genome Announc.">
        <title>Draft Genome Sequence of the Cellulolytic Bacterium Clostridium papyrosolvens C7 (ATCC 700395).</title>
        <authorList>
            <person name="Zepeda V."/>
            <person name="Dassa B."/>
            <person name="Borovok I."/>
            <person name="Lamed R."/>
            <person name="Bayer E.A."/>
            <person name="Cate J.H."/>
        </authorList>
    </citation>
    <scope>NUCLEOTIDE SEQUENCE [LARGE SCALE GENOMIC DNA]</scope>
    <source>
        <strain evidence="9 10">C7</strain>
    </source>
</reference>
<dbReference type="GO" id="GO:0005524">
    <property type="term" value="F:ATP binding"/>
    <property type="evidence" value="ECO:0007669"/>
    <property type="project" value="UniProtKB-KW"/>
</dbReference>
<keyword evidence="4" id="KW-0547">Nucleotide-binding</keyword>
<name>U4R4J4_9FIRM</name>
<sequence length="617" mass="69356">MTVAGLKHYAGEVICNMENREQMNIVIVGHVDHGKSTVIGRLLADTGSLPEGKLESVKEYCRKNSRPFEYAFLLDALKDEQAQGITIDTARCFFKTNKRDYIIIDAPGHIEFLKNMVTGASRAEAALLVIDANEGIKENSKRHGHIVSMLGIKQVVVLVNKMDLVDFDRDVFNSITEEFTEFLNKININPINFIPISAFNGDNVAEKSCETPWYDGHTVLMQLDSFANRKEDIQLPFRMPVQDIYKFTEENDHRRIVAGTILSGTIKAGDEVVFLPSKKKSVINSIEGFNVNSAEKAGVGQAIGVTLKTQIYIKSGELMVRADEIQPVLSSRFRVNIFWVGKFPLIKNKDYKLKIGTSRITVKLAEILNIIDAAELNINTYKDQVERHDVAECILETVKPIAFDPISHMELTGRFVIVDNYEISGGGIILESVSDKGSTLHHNIGKSEFFWEKGLVSSNMREDLYGHKAKFVVLTSGNEEYEQSIHKIGKELEFKLFKSNYTTYYLGIASHTSDSSDRDSQIRQIGELAILFADAGHIFITSVFNLDDYEAEKLKLLNQTHEIKIVNIGESPFDSFVPDADINYSDIGGVVDSLCELIKNYNKNGVEELWDRSITRN</sequence>
<keyword evidence="6" id="KW-0342">GTP-binding</keyword>
<dbReference type="STRING" id="1330534.L323_06105"/>
<keyword evidence="7" id="KW-0175">Coiled coil</keyword>
<evidence type="ECO:0000256" key="7">
    <source>
        <dbReference type="SAM" id="Coils"/>
    </source>
</evidence>
<dbReference type="PRINTS" id="PR00315">
    <property type="entry name" value="ELONGATNFCT"/>
</dbReference>
<feature type="coiled-coil region" evidence="7">
    <location>
        <begin position="364"/>
        <end position="391"/>
    </location>
</feature>
<dbReference type="SUPFAM" id="SSF52540">
    <property type="entry name" value="P-loop containing nucleoside triphosphate hydrolases"/>
    <property type="match status" value="1"/>
</dbReference>
<protein>
    <recommendedName>
        <fullName evidence="1">sulfate adenylyltransferase</fullName>
        <ecNumber evidence="1">2.7.7.4</ecNumber>
    </recommendedName>
</protein>
<evidence type="ECO:0000256" key="6">
    <source>
        <dbReference type="ARBA" id="ARBA00023134"/>
    </source>
</evidence>
<dbReference type="GO" id="GO:0003924">
    <property type="term" value="F:GTPase activity"/>
    <property type="evidence" value="ECO:0007669"/>
    <property type="project" value="InterPro"/>
</dbReference>
<dbReference type="PANTHER" id="PTHR23115">
    <property type="entry name" value="TRANSLATION FACTOR"/>
    <property type="match status" value="1"/>
</dbReference>
<dbReference type="EMBL" id="ATAY01000020">
    <property type="protein sequence ID" value="EPR13434.1"/>
    <property type="molecule type" value="Genomic_DNA"/>
</dbReference>
<dbReference type="InterPro" id="IPR005225">
    <property type="entry name" value="Small_GTP-bd"/>
</dbReference>
<dbReference type="InterPro" id="IPR054696">
    <property type="entry name" value="GTP-eEF1A_C"/>
</dbReference>
<dbReference type="GO" id="GO:0006790">
    <property type="term" value="P:sulfur compound metabolic process"/>
    <property type="evidence" value="ECO:0007669"/>
    <property type="project" value="InterPro"/>
</dbReference>
<dbReference type="AlphaFoldDB" id="U4R4J4"/>
<dbReference type="InterPro" id="IPR027417">
    <property type="entry name" value="P-loop_NTPase"/>
</dbReference>
<dbReference type="InterPro" id="IPR009001">
    <property type="entry name" value="Transl_elong_EF1A/Init_IF2_C"/>
</dbReference>
<dbReference type="NCBIfam" id="TIGR02034">
    <property type="entry name" value="CysN"/>
    <property type="match status" value="1"/>
</dbReference>
<dbReference type="PROSITE" id="PS51722">
    <property type="entry name" value="G_TR_2"/>
    <property type="match status" value="1"/>
</dbReference>
<dbReference type="InterPro" id="IPR041757">
    <property type="entry name" value="CysN_GTP-bd"/>
</dbReference>
<evidence type="ECO:0000256" key="4">
    <source>
        <dbReference type="ARBA" id="ARBA00022741"/>
    </source>
</evidence>
<feature type="domain" description="Tr-type G" evidence="8">
    <location>
        <begin position="20"/>
        <end position="231"/>
    </location>
</feature>
<keyword evidence="5" id="KW-0067">ATP-binding</keyword>
<evidence type="ECO:0000313" key="10">
    <source>
        <dbReference type="Proteomes" id="UP000016860"/>
    </source>
</evidence>
<dbReference type="Pfam" id="PF22594">
    <property type="entry name" value="GTP-eEF1A_C"/>
    <property type="match status" value="1"/>
</dbReference>
<proteinExistence type="predicted"/>
<evidence type="ECO:0000313" key="9">
    <source>
        <dbReference type="EMBL" id="EPR13434.1"/>
    </source>
</evidence>
<dbReference type="InterPro" id="IPR050100">
    <property type="entry name" value="TRAFAC_GTPase_members"/>
</dbReference>
<comment type="caution">
    <text evidence="9">The sequence shown here is derived from an EMBL/GenBank/DDBJ whole genome shotgun (WGS) entry which is preliminary data.</text>
</comment>
<dbReference type="Proteomes" id="UP000016860">
    <property type="component" value="Unassembled WGS sequence"/>
</dbReference>
<evidence type="ECO:0000256" key="5">
    <source>
        <dbReference type="ARBA" id="ARBA00022840"/>
    </source>
</evidence>
<dbReference type="PATRIC" id="fig|1330534.3.peg.1220"/>
<evidence type="ECO:0000259" key="8">
    <source>
        <dbReference type="PROSITE" id="PS51722"/>
    </source>
</evidence>
<dbReference type="EC" id="2.7.7.4" evidence="1"/>